<dbReference type="FunFam" id="3.30.565.10:FF:000017">
    <property type="entry name" value="PMS1 homolog 1, mismatch repair system component"/>
    <property type="match status" value="1"/>
</dbReference>
<dbReference type="NCBIfam" id="TIGR00585">
    <property type="entry name" value="mutl"/>
    <property type="match status" value="1"/>
</dbReference>
<feature type="region of interest" description="Disordered" evidence="3">
    <location>
        <begin position="515"/>
        <end position="575"/>
    </location>
</feature>
<evidence type="ECO:0000313" key="6">
    <source>
        <dbReference type="Proteomes" id="UP000054350"/>
    </source>
</evidence>
<reference evidence="5 6" key="1">
    <citation type="submission" date="2009-11" db="EMBL/GenBank/DDBJ databases">
        <title>Annotation of Allomyces macrogynus ATCC 38327.</title>
        <authorList>
            <consortium name="The Broad Institute Genome Sequencing Platform"/>
            <person name="Russ C."/>
            <person name="Cuomo C."/>
            <person name="Burger G."/>
            <person name="Gray M.W."/>
            <person name="Holland P.W.H."/>
            <person name="King N."/>
            <person name="Lang F.B.F."/>
            <person name="Roger A.J."/>
            <person name="Ruiz-Trillo I."/>
            <person name="Young S.K."/>
            <person name="Zeng Q."/>
            <person name="Gargeya S."/>
            <person name="Fitzgerald M."/>
            <person name="Haas B."/>
            <person name="Abouelleil A."/>
            <person name="Alvarado L."/>
            <person name="Arachchi H.M."/>
            <person name="Berlin A."/>
            <person name="Chapman S.B."/>
            <person name="Gearin G."/>
            <person name="Goldberg J."/>
            <person name="Griggs A."/>
            <person name="Gujja S."/>
            <person name="Hansen M."/>
            <person name="Heiman D."/>
            <person name="Howarth C."/>
            <person name="Larimer J."/>
            <person name="Lui A."/>
            <person name="MacDonald P.J.P."/>
            <person name="McCowen C."/>
            <person name="Montmayeur A."/>
            <person name="Murphy C."/>
            <person name="Neiman D."/>
            <person name="Pearson M."/>
            <person name="Priest M."/>
            <person name="Roberts A."/>
            <person name="Saif S."/>
            <person name="Shea T."/>
            <person name="Sisk P."/>
            <person name="Stolte C."/>
            <person name="Sykes S."/>
            <person name="Wortman J."/>
            <person name="Nusbaum C."/>
            <person name="Birren B."/>
        </authorList>
    </citation>
    <scope>NUCLEOTIDE SEQUENCE [LARGE SCALE GENOMIC DNA]</scope>
    <source>
        <strain evidence="5 6">ATCC 38327</strain>
    </source>
</reference>
<name>A0A0L0T8K5_ALLM3</name>
<organism evidence="5 6">
    <name type="scientific">Allomyces macrogynus (strain ATCC 38327)</name>
    <name type="common">Allomyces javanicus var. macrogynus</name>
    <dbReference type="NCBI Taxonomy" id="578462"/>
    <lineage>
        <taxon>Eukaryota</taxon>
        <taxon>Fungi</taxon>
        <taxon>Fungi incertae sedis</taxon>
        <taxon>Blastocladiomycota</taxon>
        <taxon>Blastocladiomycetes</taxon>
        <taxon>Blastocladiales</taxon>
        <taxon>Blastocladiaceae</taxon>
        <taxon>Allomyces</taxon>
    </lineage>
</organism>
<dbReference type="VEuPathDB" id="FungiDB:AMAG_14994"/>
<evidence type="ECO:0000256" key="3">
    <source>
        <dbReference type="SAM" id="MobiDB-lite"/>
    </source>
</evidence>
<dbReference type="SMART" id="SM01340">
    <property type="entry name" value="DNA_mis_repair"/>
    <property type="match status" value="1"/>
</dbReference>
<feature type="compositionally biased region" description="Low complexity" evidence="3">
    <location>
        <begin position="14"/>
        <end position="30"/>
    </location>
</feature>
<reference evidence="6" key="2">
    <citation type="submission" date="2009-11" db="EMBL/GenBank/DDBJ databases">
        <title>The Genome Sequence of Allomyces macrogynus strain ATCC 38327.</title>
        <authorList>
            <consortium name="The Broad Institute Genome Sequencing Platform"/>
            <person name="Russ C."/>
            <person name="Cuomo C."/>
            <person name="Shea T."/>
            <person name="Young S.K."/>
            <person name="Zeng Q."/>
            <person name="Koehrsen M."/>
            <person name="Haas B."/>
            <person name="Borodovsky M."/>
            <person name="Guigo R."/>
            <person name="Alvarado L."/>
            <person name="Berlin A."/>
            <person name="Borenstein D."/>
            <person name="Chen Z."/>
            <person name="Engels R."/>
            <person name="Freedman E."/>
            <person name="Gellesch M."/>
            <person name="Goldberg J."/>
            <person name="Griggs A."/>
            <person name="Gujja S."/>
            <person name="Heiman D."/>
            <person name="Hepburn T."/>
            <person name="Howarth C."/>
            <person name="Jen D."/>
            <person name="Larson L."/>
            <person name="Lewis B."/>
            <person name="Mehta T."/>
            <person name="Park D."/>
            <person name="Pearson M."/>
            <person name="Roberts A."/>
            <person name="Saif S."/>
            <person name="Shenoy N."/>
            <person name="Sisk P."/>
            <person name="Stolte C."/>
            <person name="Sykes S."/>
            <person name="Walk T."/>
            <person name="White J."/>
            <person name="Yandava C."/>
            <person name="Burger G."/>
            <person name="Gray M.W."/>
            <person name="Holland P.W.H."/>
            <person name="King N."/>
            <person name="Lang F.B.F."/>
            <person name="Roger A.J."/>
            <person name="Ruiz-Trillo I."/>
            <person name="Lander E."/>
            <person name="Nusbaum C."/>
        </authorList>
    </citation>
    <scope>NUCLEOTIDE SEQUENCE [LARGE SCALE GENOMIC DNA]</scope>
    <source>
        <strain evidence="6">ATCC 38327</strain>
    </source>
</reference>
<feature type="domain" description="DNA mismatch repair protein S5" evidence="4">
    <location>
        <begin position="243"/>
        <end position="377"/>
    </location>
</feature>
<dbReference type="STRING" id="578462.A0A0L0T8K5"/>
<dbReference type="InterPro" id="IPR038973">
    <property type="entry name" value="MutL/Mlh/Pms-like"/>
</dbReference>
<dbReference type="GO" id="GO:0005524">
    <property type="term" value="F:ATP binding"/>
    <property type="evidence" value="ECO:0007669"/>
    <property type="project" value="InterPro"/>
</dbReference>
<dbReference type="PANTHER" id="PTHR10073">
    <property type="entry name" value="DNA MISMATCH REPAIR PROTEIN MLH, PMS, MUTL"/>
    <property type="match status" value="1"/>
</dbReference>
<dbReference type="Pfam" id="PF13589">
    <property type="entry name" value="HATPase_c_3"/>
    <property type="match status" value="1"/>
</dbReference>
<dbReference type="GO" id="GO:0032389">
    <property type="term" value="C:MutLalpha complex"/>
    <property type="evidence" value="ECO:0007669"/>
    <property type="project" value="TreeGrafter"/>
</dbReference>
<keyword evidence="2" id="KW-0227">DNA damage</keyword>
<evidence type="ECO:0000256" key="2">
    <source>
        <dbReference type="ARBA" id="ARBA00022763"/>
    </source>
</evidence>
<dbReference type="EMBL" id="GG745368">
    <property type="protein sequence ID" value="KNE70899.1"/>
    <property type="molecule type" value="Genomic_DNA"/>
</dbReference>
<dbReference type="PROSITE" id="PS00058">
    <property type="entry name" value="DNA_MISMATCH_REPAIR_1"/>
    <property type="match status" value="1"/>
</dbReference>
<evidence type="ECO:0000259" key="4">
    <source>
        <dbReference type="SMART" id="SM01340"/>
    </source>
</evidence>
<evidence type="ECO:0000256" key="1">
    <source>
        <dbReference type="ARBA" id="ARBA00006082"/>
    </source>
</evidence>
<dbReference type="InterPro" id="IPR013507">
    <property type="entry name" value="DNA_mismatch_S5_2-like"/>
</dbReference>
<dbReference type="Gene3D" id="3.30.230.10">
    <property type="match status" value="1"/>
</dbReference>
<feature type="region of interest" description="Disordered" evidence="3">
    <location>
        <begin position="456"/>
        <end position="478"/>
    </location>
</feature>
<dbReference type="GO" id="GO:0006298">
    <property type="term" value="P:mismatch repair"/>
    <property type="evidence" value="ECO:0007669"/>
    <property type="project" value="InterPro"/>
</dbReference>
<dbReference type="GO" id="GO:0140664">
    <property type="term" value="F:ATP-dependent DNA damage sensor activity"/>
    <property type="evidence" value="ECO:0007669"/>
    <property type="project" value="InterPro"/>
</dbReference>
<proteinExistence type="inferred from homology"/>
<dbReference type="Gene3D" id="3.30.565.10">
    <property type="entry name" value="Histidine kinase-like ATPase, C-terminal domain"/>
    <property type="match status" value="1"/>
</dbReference>
<sequence length="673" mass="70961">MADTNSTLARGLQPARALSTAASASRTPLSHPAPAVPPVSRLPAATIRRLGAGQVITGVESVVKELVENALDAGATAISVHLVKHGAQSLTVTDNGSGIAPADFDQIAKRHHTSKIACFDDLESIRSLGFRGEALYSIAAMSQALEITTKTSHDALATTLNLDQQGDVKSTKVAPGNVGTSVTVRALFFSFPVRRLILVKHQPDIKSLLHQYALAHPAVRFSLRDDKNESWTKAASPSVMAALAAVYGRQVAAQCQEHALPAGPDESWRDLGIALPEGTEIRLILPKPDADLAVLANLPAHHMVIGRPLTLIKALTAALKSLFTTAFQSGKLFHVLNLHLDPQYYEVNLNPSKTTFVSELEPQLAAAVEALVKRALPVVHPLPLALPMPHPLPRVALPSAHPPPQPVTPPTLPVVSKTTARHLTPAPVPLRLAAKRPADKVPTDPRVPQRVRLASHDYGNRGSRPLVSRPSTSARAPTVPAAWNQASIDVLGLLRRAAPGYIAPHDVEDRAEDRGGALLPLTPGPAPTPTSDRNARGAAAGGGGRHGNGGRDRGGFGRALGEQARPTPDSTSQAPLFPLGSVPVPVPHQMRLDAFMVPRGSGEALPHAFAQRYAAVECPAVHATAAHTVARLVGTVDMDGAAMDVGMVGPALVTQRGDTQVAVLCTACWTRFL</sequence>
<dbReference type="OMA" id="RQKEGHE"/>
<protein>
    <submittedName>
        <fullName evidence="5">DNA mismatch repair protein MutL</fullName>
    </submittedName>
</protein>
<dbReference type="GO" id="GO:0016887">
    <property type="term" value="F:ATP hydrolysis activity"/>
    <property type="evidence" value="ECO:0007669"/>
    <property type="project" value="InterPro"/>
</dbReference>
<dbReference type="CDD" id="cd16926">
    <property type="entry name" value="HATPase_MutL-MLH-PMS-like"/>
    <property type="match status" value="1"/>
</dbReference>
<dbReference type="InterPro" id="IPR020568">
    <property type="entry name" value="Ribosomal_Su5_D2-typ_SF"/>
</dbReference>
<dbReference type="eggNOG" id="KOG1978">
    <property type="taxonomic scope" value="Eukaryota"/>
</dbReference>
<evidence type="ECO:0000313" key="5">
    <source>
        <dbReference type="EMBL" id="KNE70899.1"/>
    </source>
</evidence>
<gene>
    <name evidence="5" type="ORF">AMAG_14994</name>
</gene>
<dbReference type="OrthoDB" id="10263226at2759"/>
<accession>A0A0L0T8K5</accession>
<dbReference type="InterPro" id="IPR014721">
    <property type="entry name" value="Ribsml_uS5_D2-typ_fold_subgr"/>
</dbReference>
<dbReference type="InterPro" id="IPR014762">
    <property type="entry name" value="DNA_mismatch_repair_CS"/>
</dbReference>
<dbReference type="InterPro" id="IPR002099">
    <property type="entry name" value="MutL/Mlh/PMS"/>
</dbReference>
<dbReference type="InterPro" id="IPR036890">
    <property type="entry name" value="HATPase_C_sf"/>
</dbReference>
<dbReference type="PANTHER" id="PTHR10073:SF41">
    <property type="entry name" value="MISMATCH REPAIR PROTEIN, PUTATIVE (AFU_ORTHOLOGUE AFUA_8G05820)-RELATED"/>
    <property type="match status" value="1"/>
</dbReference>
<dbReference type="GO" id="GO:0030983">
    <property type="term" value="F:mismatched DNA binding"/>
    <property type="evidence" value="ECO:0007669"/>
    <property type="project" value="InterPro"/>
</dbReference>
<comment type="similarity">
    <text evidence="1">Belongs to the DNA mismatch repair MutL/HexB family.</text>
</comment>
<feature type="region of interest" description="Disordered" evidence="3">
    <location>
        <begin position="1"/>
        <end position="38"/>
    </location>
</feature>
<dbReference type="SUPFAM" id="SSF55874">
    <property type="entry name" value="ATPase domain of HSP90 chaperone/DNA topoisomerase II/histidine kinase"/>
    <property type="match status" value="1"/>
</dbReference>
<dbReference type="SUPFAM" id="SSF54211">
    <property type="entry name" value="Ribosomal protein S5 domain 2-like"/>
    <property type="match status" value="1"/>
</dbReference>
<dbReference type="Proteomes" id="UP000054350">
    <property type="component" value="Unassembled WGS sequence"/>
</dbReference>
<dbReference type="AlphaFoldDB" id="A0A0L0T8K5"/>
<keyword evidence="6" id="KW-1185">Reference proteome</keyword>